<proteinExistence type="predicted"/>
<dbReference type="EMBL" id="KL198027">
    <property type="protein sequence ID" value="KDQ16543.1"/>
    <property type="molecule type" value="Genomic_DNA"/>
</dbReference>
<feature type="region of interest" description="Disordered" evidence="2">
    <location>
        <begin position="216"/>
        <end position="333"/>
    </location>
</feature>
<organism evidence="3 4">
    <name type="scientific">Botryobasidium botryosum (strain FD-172 SS1)</name>
    <dbReference type="NCBI Taxonomy" id="930990"/>
    <lineage>
        <taxon>Eukaryota</taxon>
        <taxon>Fungi</taxon>
        <taxon>Dikarya</taxon>
        <taxon>Basidiomycota</taxon>
        <taxon>Agaricomycotina</taxon>
        <taxon>Agaricomycetes</taxon>
        <taxon>Cantharellales</taxon>
        <taxon>Botryobasidiaceae</taxon>
        <taxon>Botryobasidium</taxon>
    </lineage>
</organism>
<evidence type="ECO:0000313" key="3">
    <source>
        <dbReference type="EMBL" id="KDQ16543.1"/>
    </source>
</evidence>
<accession>A0A067ML97</accession>
<dbReference type="InParanoid" id="A0A067ML97"/>
<evidence type="ECO:0000256" key="1">
    <source>
        <dbReference type="SAM" id="Coils"/>
    </source>
</evidence>
<name>A0A067ML97_BOTB1</name>
<reference evidence="4" key="1">
    <citation type="journal article" date="2014" name="Proc. Natl. Acad. Sci. U.S.A.">
        <title>Extensive sampling of basidiomycete genomes demonstrates inadequacy of the white-rot/brown-rot paradigm for wood decay fungi.</title>
        <authorList>
            <person name="Riley R."/>
            <person name="Salamov A.A."/>
            <person name="Brown D.W."/>
            <person name="Nagy L.G."/>
            <person name="Floudas D."/>
            <person name="Held B.W."/>
            <person name="Levasseur A."/>
            <person name="Lombard V."/>
            <person name="Morin E."/>
            <person name="Otillar R."/>
            <person name="Lindquist E.A."/>
            <person name="Sun H."/>
            <person name="LaButti K.M."/>
            <person name="Schmutz J."/>
            <person name="Jabbour D."/>
            <person name="Luo H."/>
            <person name="Baker S.E."/>
            <person name="Pisabarro A.G."/>
            <person name="Walton J.D."/>
            <person name="Blanchette R.A."/>
            <person name="Henrissat B."/>
            <person name="Martin F."/>
            <person name="Cullen D."/>
            <person name="Hibbett D.S."/>
            <person name="Grigoriev I.V."/>
        </authorList>
    </citation>
    <scope>NUCLEOTIDE SEQUENCE [LARGE SCALE GENOMIC DNA]</scope>
    <source>
        <strain evidence="4">FD-172 SS1</strain>
    </source>
</reference>
<dbReference type="HOGENOM" id="CLU_670820_0_0_1"/>
<evidence type="ECO:0000313" key="4">
    <source>
        <dbReference type="Proteomes" id="UP000027195"/>
    </source>
</evidence>
<keyword evidence="4" id="KW-1185">Reference proteome</keyword>
<feature type="compositionally biased region" description="Low complexity" evidence="2">
    <location>
        <begin position="293"/>
        <end position="305"/>
    </location>
</feature>
<protein>
    <recommendedName>
        <fullName evidence="5">Zn(2)-C6 fungal-type domain-containing protein</fullName>
    </recommendedName>
</protein>
<feature type="compositionally biased region" description="Acidic residues" evidence="2">
    <location>
        <begin position="131"/>
        <end position="148"/>
    </location>
</feature>
<gene>
    <name evidence="3" type="ORF">BOTBODRAFT_30869</name>
</gene>
<feature type="region of interest" description="Disordered" evidence="2">
    <location>
        <begin position="87"/>
        <end position="158"/>
    </location>
</feature>
<keyword evidence="1" id="KW-0175">Coiled coil</keyword>
<feature type="coiled-coil region" evidence="1">
    <location>
        <begin position="365"/>
        <end position="406"/>
    </location>
</feature>
<dbReference type="AlphaFoldDB" id="A0A067ML97"/>
<dbReference type="Proteomes" id="UP000027195">
    <property type="component" value="Unassembled WGS sequence"/>
</dbReference>
<evidence type="ECO:0000256" key="2">
    <source>
        <dbReference type="SAM" id="MobiDB-lite"/>
    </source>
</evidence>
<feature type="region of interest" description="Disordered" evidence="2">
    <location>
        <begin position="1"/>
        <end position="41"/>
    </location>
</feature>
<feature type="compositionally biased region" description="Basic and acidic residues" evidence="2">
    <location>
        <begin position="1"/>
        <end position="10"/>
    </location>
</feature>
<sequence length="410" mass="44849">MNRPELERLLRSRPAPHSYAPTTSSSFLRDSEPSTFPSSLLPNKEEHEVLLERLRMEREFTSFKSFKSPFKLGGRQSLGTKEVTLTVDPRKSVTSGSPALVQTRSLRESVASGSGPAAPAQKPETSQEILTNDDVEDEDEDEQAEQAEETSQQITEKGDKVEVYEGNIRLGYMKNGLITYDQKCAMCVRRSVTCIGHKGFACMPCRKSKHKCQHLVVNPIRGRNTKTDTSETRPQPKRKKAPETPGDDNGDAHAARGARGQPSESDVGPSPSPSKKTRTGGSPDELPTRRTTRATARGDGTGTTTPKQATSENAGTEGAVENGAPDPCARISPGEEAKALHQIIDTMGETINAMSKKIVSMGREISAKEEELSAKDEENRALRVEKEKLGKKLETLQNMMMSTLRQAQEG</sequence>
<evidence type="ECO:0008006" key="5">
    <source>
        <dbReference type="Google" id="ProtNLM"/>
    </source>
</evidence>
<feature type="compositionally biased region" description="Polar residues" evidence="2">
    <location>
        <begin position="20"/>
        <end position="41"/>
    </location>
</feature>
<feature type="compositionally biased region" description="Low complexity" evidence="2">
    <location>
        <begin position="111"/>
        <end position="120"/>
    </location>
</feature>
<feature type="compositionally biased region" description="Polar residues" evidence="2">
    <location>
        <begin position="92"/>
        <end position="104"/>
    </location>
</feature>